<accession>A0A9P5CDV2</accession>
<proteinExistence type="predicted"/>
<evidence type="ECO:0000313" key="1">
    <source>
        <dbReference type="EMBL" id="KAF3073815.1"/>
    </source>
</evidence>
<protein>
    <submittedName>
        <fullName evidence="1">Uncharacterized protein</fullName>
    </submittedName>
</protein>
<dbReference type="AlphaFoldDB" id="A0A9P5CDV2"/>
<name>A0A9P5CDV2_9HYPO</name>
<evidence type="ECO:0000313" key="2">
    <source>
        <dbReference type="Proteomes" id="UP000801864"/>
    </source>
</evidence>
<sequence>MHEDGVDVSKHDRAGSKVRFGYPASVNERRDGWADVLVKSAAWDHCFGRVWSSSMISSGGKDKRDFKMAQ</sequence>
<comment type="caution">
    <text evidence="1">The sequence shown here is derived from an EMBL/GenBank/DDBJ whole genome shotgun (WGS) entry which is preliminary data.</text>
</comment>
<dbReference type="EMBL" id="QLNT01000006">
    <property type="protein sequence ID" value="KAF3073815.1"/>
    <property type="molecule type" value="Genomic_DNA"/>
</dbReference>
<organism evidence="1 2">
    <name type="scientific">Trichoderma lentiforme</name>
    <dbReference type="NCBI Taxonomy" id="1567552"/>
    <lineage>
        <taxon>Eukaryota</taxon>
        <taxon>Fungi</taxon>
        <taxon>Dikarya</taxon>
        <taxon>Ascomycota</taxon>
        <taxon>Pezizomycotina</taxon>
        <taxon>Sordariomycetes</taxon>
        <taxon>Hypocreomycetidae</taxon>
        <taxon>Hypocreales</taxon>
        <taxon>Hypocreaceae</taxon>
        <taxon>Trichoderma</taxon>
    </lineage>
</organism>
<dbReference type="Proteomes" id="UP000801864">
    <property type="component" value="Unassembled WGS sequence"/>
</dbReference>
<gene>
    <name evidence="1" type="ORF">CFAM422_004126</name>
</gene>
<reference evidence="1 2" key="1">
    <citation type="submission" date="2018-06" db="EMBL/GenBank/DDBJ databases">
        <title>Genome analysis of cellulolytic fungus Trichoderma lentiforme CFAM-422.</title>
        <authorList>
            <person name="Steindorff A.S."/>
            <person name="Formighieri E.F."/>
            <person name="Midorikawa G.E.O."/>
            <person name="Tamietti M.S."/>
            <person name="Ramos E.Z."/>
            <person name="Silva A.S."/>
            <person name="Bon E.P.S."/>
            <person name="Mendes T.D."/>
            <person name="Damaso M.C.T."/>
            <person name="Favaro L.C.L."/>
        </authorList>
    </citation>
    <scope>NUCLEOTIDE SEQUENCE [LARGE SCALE GENOMIC DNA]</scope>
    <source>
        <strain evidence="1 2">CFAM-422</strain>
    </source>
</reference>
<keyword evidence="2" id="KW-1185">Reference proteome</keyword>